<gene>
    <name evidence="1" type="ORF">NCTC11190_01934</name>
</gene>
<reference evidence="1 2" key="1">
    <citation type="submission" date="2018-06" db="EMBL/GenBank/DDBJ databases">
        <authorList>
            <consortium name="Pathogen Informatics"/>
            <person name="Doyle S."/>
        </authorList>
    </citation>
    <scope>NUCLEOTIDE SEQUENCE [LARGE SCALE GENOMIC DNA]</scope>
    <source>
        <strain evidence="1 2">NCTC11190</strain>
    </source>
</reference>
<dbReference type="STRING" id="880526.GCA_000427365_01884"/>
<dbReference type="Proteomes" id="UP000255233">
    <property type="component" value="Unassembled WGS sequence"/>
</dbReference>
<proteinExistence type="predicted"/>
<dbReference type="EMBL" id="UGVL01000001">
    <property type="protein sequence ID" value="SUE34701.1"/>
    <property type="molecule type" value="Genomic_DNA"/>
</dbReference>
<keyword evidence="2" id="KW-1185">Reference proteome</keyword>
<sequence>MRLTAYPYFSPTGPSRQHLRSVGGIRTGDFLHFIRISAPFPLNLPNSVRNFERKETVPAFPECPITAQVTGRANGKFSSPLTILSGSLVIRFPAGSPHDGSGREILQRLPVFFEVRPAPGYRNNASGALNNVGNNGYSWSSTVAASGYNAHNLNFNTQGLNPTNTNNRANGLQVRCLQVFIVQGRFFFHLVETVSQTLAIRRNRG</sequence>
<organism evidence="1 2">
    <name type="scientific">Rikenella microfusus</name>
    <dbReference type="NCBI Taxonomy" id="28139"/>
    <lineage>
        <taxon>Bacteria</taxon>
        <taxon>Pseudomonadati</taxon>
        <taxon>Bacteroidota</taxon>
        <taxon>Bacteroidia</taxon>
        <taxon>Bacteroidales</taxon>
        <taxon>Rikenellaceae</taxon>
        <taxon>Rikenella</taxon>
    </lineage>
</organism>
<evidence type="ECO:0000313" key="1">
    <source>
        <dbReference type="EMBL" id="SUE34701.1"/>
    </source>
</evidence>
<evidence type="ECO:0000313" key="2">
    <source>
        <dbReference type="Proteomes" id="UP000255233"/>
    </source>
</evidence>
<protein>
    <submittedName>
        <fullName evidence="1">Uncharacterized protein</fullName>
    </submittedName>
</protein>
<dbReference type="AlphaFoldDB" id="A0A379MSQ8"/>
<accession>A0A379MSQ8</accession>
<name>A0A379MSQ8_9BACT</name>